<dbReference type="EMBL" id="AP019376">
    <property type="protein sequence ID" value="BBH87115.1"/>
    <property type="molecule type" value="Genomic_DNA"/>
</dbReference>
<dbReference type="Gene3D" id="2.40.250.10">
    <property type="entry name" value="Core binding factor, beta subunit"/>
    <property type="match status" value="1"/>
</dbReference>
<name>A0A455SLQ1_9CHLR</name>
<gene>
    <name evidence="1" type="ORF">KTC_18660</name>
</gene>
<evidence type="ECO:0000313" key="1">
    <source>
        <dbReference type="EMBL" id="BBH87115.1"/>
    </source>
</evidence>
<accession>A0A455SLQ1</accession>
<protein>
    <recommendedName>
        <fullName evidence="2">MbtH domain protein</fullName>
    </recommendedName>
</protein>
<dbReference type="InterPro" id="IPR036552">
    <property type="entry name" value="CBF_bsu_sf"/>
</dbReference>
<sequence>MNELVQRLSQGKHPVVIGGSRPTLQEFQQRLTELGYVFLKFTGTRGGTDLGVRVDQSSTDLSQADFATGSGTVHVEGTLTLNYVPVRCIADIDLSTQGGTGYLVIMEGQPA</sequence>
<proteinExistence type="predicted"/>
<dbReference type="AlphaFoldDB" id="A0A455SLQ1"/>
<evidence type="ECO:0008006" key="2">
    <source>
        <dbReference type="Google" id="ProtNLM"/>
    </source>
</evidence>
<reference evidence="1" key="1">
    <citation type="submission" date="2018-12" db="EMBL/GenBank/DDBJ databases">
        <title>Novel natural products biosynthetic potential of the class Ktedonobacteria.</title>
        <authorList>
            <person name="Zheng Y."/>
            <person name="Saitou A."/>
            <person name="Wang C.M."/>
            <person name="Toyoda A."/>
            <person name="Minakuchi Y."/>
            <person name="Sekiguchi Y."/>
            <person name="Ueda K."/>
            <person name="Takano H."/>
            <person name="Sakai Y."/>
            <person name="Yokota A."/>
            <person name="Yabe S."/>
        </authorList>
    </citation>
    <scope>NUCLEOTIDE SEQUENCE</scope>
    <source>
        <strain evidence="1">COM3</strain>
    </source>
</reference>
<organism evidence="1">
    <name type="scientific">Thermosporothrix sp. COM3</name>
    <dbReference type="NCBI Taxonomy" id="2490863"/>
    <lineage>
        <taxon>Bacteria</taxon>
        <taxon>Bacillati</taxon>
        <taxon>Chloroflexota</taxon>
        <taxon>Ktedonobacteria</taxon>
        <taxon>Ktedonobacterales</taxon>
        <taxon>Thermosporotrichaceae</taxon>
        <taxon>Thermosporothrix</taxon>
    </lineage>
</organism>